<dbReference type="InterPro" id="IPR007741">
    <property type="entry name" value="Ribosomal_mL43/mS25/NADH_DH"/>
</dbReference>
<reference evidence="6" key="1">
    <citation type="submission" date="2020-10" db="EMBL/GenBank/DDBJ databases">
        <authorList>
            <person name="Han B."/>
            <person name="Lu T."/>
            <person name="Zhao Q."/>
            <person name="Huang X."/>
            <person name="Zhao Y."/>
        </authorList>
    </citation>
    <scope>NUCLEOTIDE SEQUENCE</scope>
</reference>
<evidence type="ECO:0000256" key="2">
    <source>
        <dbReference type="ARBA" id="ARBA00022927"/>
    </source>
</evidence>
<evidence type="ECO:0000313" key="7">
    <source>
        <dbReference type="Proteomes" id="UP000604825"/>
    </source>
</evidence>
<dbReference type="CDD" id="cd21442">
    <property type="entry name" value="SNARE_NTD_STX6-like"/>
    <property type="match status" value="1"/>
</dbReference>
<dbReference type="InterPro" id="IPR010989">
    <property type="entry name" value="SNARE"/>
</dbReference>
<dbReference type="GO" id="GO:0015031">
    <property type="term" value="P:protein transport"/>
    <property type="evidence" value="ECO:0007669"/>
    <property type="project" value="UniProtKB-KW"/>
</dbReference>
<dbReference type="SUPFAM" id="SSF52833">
    <property type="entry name" value="Thioredoxin-like"/>
    <property type="match status" value="1"/>
</dbReference>
<evidence type="ECO:0000256" key="1">
    <source>
        <dbReference type="ARBA" id="ARBA00004173"/>
    </source>
</evidence>
<name>A0A811MS74_9POAL</name>
<dbReference type="Pfam" id="PF09177">
    <property type="entry name" value="STX6_10_61_N"/>
    <property type="match status" value="1"/>
</dbReference>
<dbReference type="FunFam" id="3.40.30.10:FF:000175">
    <property type="entry name" value="54S ribosomal protein L51, mitochondrial"/>
    <property type="match status" value="1"/>
</dbReference>
<dbReference type="SMART" id="SM00916">
    <property type="entry name" value="L51_S25_CI-B8"/>
    <property type="match status" value="1"/>
</dbReference>
<dbReference type="PANTHER" id="PTHR34949">
    <property type="entry name" value="OS05G0443700 PROTEIN"/>
    <property type="match status" value="1"/>
</dbReference>
<gene>
    <name evidence="6" type="ORF">NCGR_LOCUS6225</name>
</gene>
<dbReference type="GO" id="GO:0048193">
    <property type="term" value="P:Golgi vesicle transport"/>
    <property type="evidence" value="ECO:0007669"/>
    <property type="project" value="InterPro"/>
</dbReference>
<evidence type="ECO:0000259" key="5">
    <source>
        <dbReference type="SMART" id="SM00916"/>
    </source>
</evidence>
<keyword evidence="2" id="KW-0813">Transport</keyword>
<evidence type="ECO:0000256" key="3">
    <source>
        <dbReference type="ARBA" id="ARBA00023128"/>
    </source>
</evidence>
<evidence type="ECO:0000313" key="6">
    <source>
        <dbReference type="EMBL" id="CAD6210108.1"/>
    </source>
</evidence>
<comment type="subcellular location">
    <subcellularLocation>
        <location evidence="4">Endomembrane system</location>
        <topology evidence="4">Single-pass type IV membrane protein</topology>
    </subcellularLocation>
    <subcellularLocation>
        <location evidence="1">Mitochondrion</location>
    </subcellularLocation>
</comment>
<dbReference type="InterPro" id="IPR015260">
    <property type="entry name" value="Syntaxin-6/10/61_N"/>
</dbReference>
<keyword evidence="2" id="KW-0653">Protein transport</keyword>
<dbReference type="Proteomes" id="UP000604825">
    <property type="component" value="Unassembled WGS sequence"/>
</dbReference>
<comment type="caution">
    <text evidence="6">The sequence shown here is derived from an EMBL/GenBank/DDBJ whole genome shotgun (WGS) entry which is preliminary data.</text>
</comment>
<keyword evidence="7" id="KW-1185">Reference proteome</keyword>
<protein>
    <recommendedName>
        <fullName evidence="5">Ribosomal protein/NADH dehydrogenase domain-containing protein</fullName>
    </recommendedName>
</protein>
<dbReference type="EMBL" id="CAJGYO010000002">
    <property type="protein sequence ID" value="CAD6210108.1"/>
    <property type="molecule type" value="Genomic_DNA"/>
</dbReference>
<organism evidence="6 7">
    <name type="scientific">Miscanthus lutarioriparius</name>
    <dbReference type="NCBI Taxonomy" id="422564"/>
    <lineage>
        <taxon>Eukaryota</taxon>
        <taxon>Viridiplantae</taxon>
        <taxon>Streptophyta</taxon>
        <taxon>Embryophyta</taxon>
        <taxon>Tracheophyta</taxon>
        <taxon>Spermatophyta</taxon>
        <taxon>Magnoliopsida</taxon>
        <taxon>Liliopsida</taxon>
        <taxon>Poales</taxon>
        <taxon>Poaceae</taxon>
        <taxon>PACMAD clade</taxon>
        <taxon>Panicoideae</taxon>
        <taxon>Andropogonodae</taxon>
        <taxon>Andropogoneae</taxon>
        <taxon>Saccharinae</taxon>
        <taxon>Miscanthus</taxon>
    </lineage>
</organism>
<dbReference type="PANTHER" id="PTHR34949:SF6">
    <property type="entry name" value="EXPRESSED PROTEIN"/>
    <property type="match status" value="1"/>
</dbReference>
<dbReference type="AlphaFoldDB" id="A0A811MS74"/>
<dbReference type="GO" id="GO:0016020">
    <property type="term" value="C:membrane"/>
    <property type="evidence" value="ECO:0007669"/>
    <property type="project" value="InterPro"/>
</dbReference>
<keyword evidence="3" id="KW-0496">Mitochondrion</keyword>
<feature type="domain" description="Ribosomal protein/NADH dehydrogenase" evidence="5">
    <location>
        <begin position="18"/>
        <end position="91"/>
    </location>
</feature>
<dbReference type="Gene3D" id="3.40.30.10">
    <property type="entry name" value="Glutaredoxin"/>
    <property type="match status" value="1"/>
</dbReference>
<dbReference type="InterPro" id="IPR036249">
    <property type="entry name" value="Thioredoxin-like_sf"/>
</dbReference>
<dbReference type="SUPFAM" id="SSF47661">
    <property type="entry name" value="t-snare proteins"/>
    <property type="match status" value="1"/>
</dbReference>
<dbReference type="GO" id="GO:0005739">
    <property type="term" value="C:mitochondrion"/>
    <property type="evidence" value="ECO:0007669"/>
    <property type="project" value="UniProtKB-SubCell"/>
</dbReference>
<sequence>MALRGVWQLQKLVVNYCDWGGSSRGIRAFMEAHLPAFKEKNPHLEVVAEVVRGQHPNLKGIYKNHNERVVCVRNLPPEEILLQATRLRNSLGRKVVKLRTRHAGEIFMATSFDRWEKDPFFLAAEEVQESADRMELVYRVWVQERSGGDSEGASVSGGPSAAELRRELHTALGTAKWQLDELSRAIRSNDLVISAGKDTRARHDDFVTAIGYRILEVEKNLKESNVAEGRGPLSWVHLDEDERDDLAAFLSASPFQQKDKVVTIPSAGDIEVGSNAARMKNDISTDSSKDSAGSTDLISARAKEDLHRGHRRAASASADIGSWSMSIPNECEGTTEQLSDGSDKMPLLKIVKTCALTSTVQPKPRTKCKNGAVRWAGVNQQDVEEAIPLSTSQLSQGLEGCFERNKSCLSSCDEHTYNKKLYGWLGALHRQLQRSQYQIRYGHPIQLILLALAALVIRHLQGNPCIKIASVILGYSEWCPEHLMHLENSILRGGWLAPMYCNGPSINYWCSGLVIMLLATEIARLVSFINAIAFTA</sequence>
<dbReference type="OrthoDB" id="1889309at2759"/>
<evidence type="ECO:0000256" key="4">
    <source>
        <dbReference type="ARBA" id="ARBA00046280"/>
    </source>
</evidence>
<dbReference type="GO" id="GO:0012505">
    <property type="term" value="C:endomembrane system"/>
    <property type="evidence" value="ECO:0007669"/>
    <property type="project" value="UniProtKB-SubCell"/>
</dbReference>
<proteinExistence type="predicted"/>
<accession>A0A811MS74</accession>
<dbReference type="Pfam" id="PF05047">
    <property type="entry name" value="L51_S25_CI-B8"/>
    <property type="match status" value="1"/>
</dbReference>
<dbReference type="Gene3D" id="1.20.58.90">
    <property type="match status" value="1"/>
</dbReference>